<keyword evidence="2" id="KW-1185">Reference proteome</keyword>
<evidence type="ECO:0000313" key="2">
    <source>
        <dbReference type="Proteomes" id="UP001153678"/>
    </source>
</evidence>
<reference evidence="1" key="1">
    <citation type="submission" date="2022-08" db="EMBL/GenBank/DDBJ databases">
        <authorList>
            <person name="Kallberg Y."/>
            <person name="Tangrot J."/>
            <person name="Rosling A."/>
        </authorList>
    </citation>
    <scope>NUCLEOTIDE SEQUENCE</scope>
    <source>
        <strain evidence="1">Wild A</strain>
    </source>
</reference>
<gene>
    <name evidence="1" type="ORF">FWILDA_LOCUS12719</name>
</gene>
<comment type="caution">
    <text evidence="1">The sequence shown here is derived from an EMBL/GenBank/DDBJ whole genome shotgun (WGS) entry which is preliminary data.</text>
</comment>
<sequence>LVPGTLVSLLNNIISDIGLTKALLSSLYYDLFNTIWTIWIQRCNSFEKWKLSRHINKDYKSDPHIWLMLVLISQIFGQEVTTPL</sequence>
<organism evidence="1 2">
    <name type="scientific">Funneliformis geosporum</name>
    <dbReference type="NCBI Taxonomy" id="1117311"/>
    <lineage>
        <taxon>Eukaryota</taxon>
        <taxon>Fungi</taxon>
        <taxon>Fungi incertae sedis</taxon>
        <taxon>Mucoromycota</taxon>
        <taxon>Glomeromycotina</taxon>
        <taxon>Glomeromycetes</taxon>
        <taxon>Glomerales</taxon>
        <taxon>Glomeraceae</taxon>
        <taxon>Funneliformis</taxon>
    </lineage>
</organism>
<name>A0A9W4SZ74_9GLOM</name>
<dbReference type="AlphaFoldDB" id="A0A9W4SZ74"/>
<feature type="non-terminal residue" evidence="1">
    <location>
        <position position="84"/>
    </location>
</feature>
<dbReference type="Proteomes" id="UP001153678">
    <property type="component" value="Unassembled WGS sequence"/>
</dbReference>
<accession>A0A9W4SZ74</accession>
<proteinExistence type="predicted"/>
<feature type="non-terminal residue" evidence="1">
    <location>
        <position position="1"/>
    </location>
</feature>
<evidence type="ECO:0000313" key="1">
    <source>
        <dbReference type="EMBL" id="CAI2186721.1"/>
    </source>
</evidence>
<dbReference type="EMBL" id="CAMKVN010004285">
    <property type="protein sequence ID" value="CAI2186721.1"/>
    <property type="molecule type" value="Genomic_DNA"/>
</dbReference>
<protein>
    <submittedName>
        <fullName evidence="1">17740_t:CDS:1</fullName>
    </submittedName>
</protein>